<evidence type="ECO:0000256" key="1">
    <source>
        <dbReference type="ARBA" id="ARBA00006080"/>
    </source>
</evidence>
<organism evidence="4 5">
    <name type="scientific">Microdochium bolleyi</name>
    <dbReference type="NCBI Taxonomy" id="196109"/>
    <lineage>
        <taxon>Eukaryota</taxon>
        <taxon>Fungi</taxon>
        <taxon>Dikarya</taxon>
        <taxon>Ascomycota</taxon>
        <taxon>Pezizomycotina</taxon>
        <taxon>Sordariomycetes</taxon>
        <taxon>Xylariomycetidae</taxon>
        <taxon>Xylariales</taxon>
        <taxon>Microdochiaceae</taxon>
        <taxon>Microdochium</taxon>
    </lineage>
</organism>
<dbReference type="GO" id="GO:0032456">
    <property type="term" value="P:endocytic recycling"/>
    <property type="evidence" value="ECO:0007669"/>
    <property type="project" value="TreeGrafter"/>
</dbReference>
<dbReference type="EMBL" id="KQ964253">
    <property type="protein sequence ID" value="KXJ90126.1"/>
    <property type="molecule type" value="Genomic_DNA"/>
</dbReference>
<dbReference type="AlphaFoldDB" id="A0A136IZE6"/>
<dbReference type="GO" id="GO:0016020">
    <property type="term" value="C:membrane"/>
    <property type="evidence" value="ECO:0007669"/>
    <property type="project" value="TreeGrafter"/>
</dbReference>
<dbReference type="InterPro" id="IPR014812">
    <property type="entry name" value="Vps51"/>
</dbReference>
<dbReference type="OrthoDB" id="203678at2759"/>
<accession>A0A136IZE6</accession>
<evidence type="ECO:0000256" key="3">
    <source>
        <dbReference type="SAM" id="MobiDB-lite"/>
    </source>
</evidence>
<comment type="similarity">
    <text evidence="1 2">Belongs to the VPS51 family.</text>
</comment>
<comment type="function">
    <text evidence="2">Acts as component of the GARP complex that is involved in retrograde transport from early and late endosomes to the trans-Golgi network (TGN).</text>
</comment>
<evidence type="ECO:0000256" key="2">
    <source>
        <dbReference type="RuleBase" id="RU368010"/>
    </source>
</evidence>
<comment type="subunit">
    <text evidence="2">Component of the Golgi-associated retrograde protein (GARP) complex.</text>
</comment>
<feature type="region of interest" description="Disordered" evidence="3">
    <location>
        <begin position="304"/>
        <end position="324"/>
    </location>
</feature>
<dbReference type="GO" id="GO:1990745">
    <property type="term" value="C:EARP complex"/>
    <property type="evidence" value="ECO:0007669"/>
    <property type="project" value="TreeGrafter"/>
</dbReference>
<feature type="compositionally biased region" description="Polar residues" evidence="3">
    <location>
        <begin position="19"/>
        <end position="32"/>
    </location>
</feature>
<keyword evidence="2" id="KW-0333">Golgi apparatus</keyword>
<dbReference type="GO" id="GO:0015031">
    <property type="term" value="P:protein transport"/>
    <property type="evidence" value="ECO:0007669"/>
    <property type="project" value="UniProtKB-UniRule"/>
</dbReference>
<dbReference type="GO" id="GO:0006869">
    <property type="term" value="P:lipid transport"/>
    <property type="evidence" value="ECO:0007669"/>
    <property type="project" value="UniProtKB-UniRule"/>
</dbReference>
<evidence type="ECO:0000313" key="5">
    <source>
        <dbReference type="Proteomes" id="UP000070501"/>
    </source>
</evidence>
<proteinExistence type="inferred from homology"/>
<feature type="region of interest" description="Disordered" evidence="3">
    <location>
        <begin position="1"/>
        <end position="107"/>
    </location>
</feature>
<feature type="compositionally biased region" description="Acidic residues" evidence="3">
    <location>
        <begin position="314"/>
        <end position="324"/>
    </location>
</feature>
<dbReference type="PANTHER" id="PTHR15954">
    <property type="entry name" value="VACUOLAR PROTEIN SORTING-ASSOCIATED PROTEIN 51 HOMOLOG"/>
    <property type="match status" value="1"/>
</dbReference>
<dbReference type="InParanoid" id="A0A136IZE6"/>
<keyword evidence="2" id="KW-0653">Protein transport</keyword>
<dbReference type="PANTHER" id="PTHR15954:SF4">
    <property type="entry name" value="VACUOLAR PROTEIN SORTING-ASSOCIATED PROTEIN 51 HOMOLOG"/>
    <property type="match status" value="1"/>
</dbReference>
<keyword evidence="5" id="KW-1185">Reference proteome</keyword>
<dbReference type="GO" id="GO:0048193">
    <property type="term" value="P:Golgi vesicle transport"/>
    <property type="evidence" value="ECO:0007669"/>
    <property type="project" value="TreeGrafter"/>
</dbReference>
<keyword evidence="2" id="KW-0813">Transport</keyword>
<gene>
    <name evidence="4" type="ORF">Micbo1qcDRAFT_164626</name>
</gene>
<dbReference type="GO" id="GO:0042147">
    <property type="term" value="P:retrograde transport, endosome to Golgi"/>
    <property type="evidence" value="ECO:0007669"/>
    <property type="project" value="UniProtKB-UniRule"/>
</dbReference>
<evidence type="ECO:0000313" key="4">
    <source>
        <dbReference type="EMBL" id="KXJ90126.1"/>
    </source>
</evidence>
<reference evidence="5" key="1">
    <citation type="submission" date="2016-02" db="EMBL/GenBank/DDBJ databases">
        <title>Draft genome sequence of Microdochium bolleyi, a fungal endophyte of beachgrass.</title>
        <authorList>
            <consortium name="DOE Joint Genome Institute"/>
            <person name="David A.S."/>
            <person name="May G."/>
            <person name="Haridas S."/>
            <person name="Lim J."/>
            <person name="Wang M."/>
            <person name="Labutti K."/>
            <person name="Lipzen A."/>
            <person name="Barry K."/>
            <person name="Grigoriev I.V."/>
        </authorList>
    </citation>
    <scope>NUCLEOTIDE SEQUENCE [LARGE SCALE GENOMIC DNA]</scope>
    <source>
        <strain evidence="5">J235TASD1</strain>
    </source>
</reference>
<dbReference type="GO" id="GO:0007030">
    <property type="term" value="P:Golgi organization"/>
    <property type="evidence" value="ECO:0007669"/>
    <property type="project" value="UniProtKB-UniRule"/>
</dbReference>
<feature type="compositionally biased region" description="Polar residues" evidence="3">
    <location>
        <begin position="60"/>
        <end position="69"/>
    </location>
</feature>
<dbReference type="Proteomes" id="UP000070501">
    <property type="component" value="Unassembled WGS sequence"/>
</dbReference>
<comment type="subcellular location">
    <subcellularLocation>
        <location evidence="2">Golgi apparatus</location>
        <location evidence="2">trans-Golgi network</location>
    </subcellularLocation>
</comment>
<protein>
    <recommendedName>
        <fullName evidence="2">Vacuolar protein sorting-associated protein 51 homolog</fullName>
    </recommendedName>
</protein>
<sequence length="324" mass="34844">MSTIASPREPGSPFPRRVPSQSNATPTSSNRPSLDLPRSAAGSPSPSPATAAFPSPGLPGSNTSSQGAATGSGRRNRAALREYYNLRNKNGGAIPPTPSVEVTEPEDDGISAYSEVPASEMDKEGFSVEAFIAKALAEKGLDELLRLYTRVLGETRALDAEKKALVYDNYSKLIAATETIRKMRTNMDPLNPMASTLDPAIAQIYTQASAIRDNLRKTIPAPSEPAKESEEAAARTLRTRQLALAALETPAKLRELVSEGRPEDARQAWKLPKRLLIAWKEQGLGGPDVDSCIQDGEAALRGEPTLFNWRKGNDDEDSSGTDEE</sequence>
<dbReference type="GO" id="GO:0005829">
    <property type="term" value="C:cytosol"/>
    <property type="evidence" value="ECO:0007669"/>
    <property type="project" value="GOC"/>
</dbReference>
<dbReference type="STRING" id="196109.A0A136IZE6"/>
<dbReference type="GO" id="GO:0000938">
    <property type="term" value="C:GARP complex"/>
    <property type="evidence" value="ECO:0007669"/>
    <property type="project" value="UniProtKB-UniRule"/>
</dbReference>
<name>A0A136IZE6_9PEZI</name>
<dbReference type="Pfam" id="PF08700">
    <property type="entry name" value="VPS51_Exo84_N"/>
    <property type="match status" value="1"/>
</dbReference>
<feature type="compositionally biased region" description="Low complexity" evidence="3">
    <location>
        <begin position="39"/>
        <end position="55"/>
    </location>
</feature>
<keyword evidence="2" id="KW-0445">Lipid transport</keyword>